<feature type="region of interest" description="Disordered" evidence="1">
    <location>
        <begin position="48"/>
        <end position="72"/>
    </location>
</feature>
<accession>A0A090Y5V4</accession>
<evidence type="ECO:0000256" key="2">
    <source>
        <dbReference type="SAM" id="Phobius"/>
    </source>
</evidence>
<reference evidence="3 4" key="1">
    <citation type="submission" date="2014-04" db="EMBL/GenBank/DDBJ databases">
        <authorList>
            <person name="Bishop-Lilly K.A."/>
            <person name="Broomall S.M."/>
            <person name="Chain P.S."/>
            <person name="Chertkov O."/>
            <person name="Coyne S.R."/>
            <person name="Daligault H.E."/>
            <person name="Davenport K.W."/>
            <person name="Erkkila T."/>
            <person name="Frey K.G."/>
            <person name="Gibbons H.S."/>
            <person name="Gu W."/>
            <person name="Jaissle J."/>
            <person name="Johnson S.L."/>
            <person name="Koroleva G.I."/>
            <person name="Ladner J.T."/>
            <person name="Lo C.-C."/>
            <person name="Minogue T.D."/>
            <person name="Munk C."/>
            <person name="Palacios G.F."/>
            <person name="Redden C.L."/>
            <person name="Rosenzweig C.N."/>
            <person name="Scholz M.B."/>
            <person name="Teshima H."/>
            <person name="Xu Y."/>
        </authorList>
    </citation>
    <scope>NUCLEOTIDE SEQUENCE [LARGE SCALE GENOMIC DNA]</scope>
    <source>
        <strain evidence="3 4">8244</strain>
    </source>
</reference>
<keyword evidence="2" id="KW-1133">Transmembrane helix</keyword>
<name>A0A090Y5V4_PAEMA</name>
<evidence type="ECO:0000256" key="1">
    <source>
        <dbReference type="SAM" id="MobiDB-lite"/>
    </source>
</evidence>
<proteinExistence type="predicted"/>
<evidence type="ECO:0000313" key="4">
    <source>
        <dbReference type="Proteomes" id="UP000029278"/>
    </source>
</evidence>
<gene>
    <name evidence="3" type="ORF">DJ90_6480</name>
</gene>
<dbReference type="HOGENOM" id="CLU_868319_0_0_9"/>
<dbReference type="AlphaFoldDB" id="A0A090Y5V4"/>
<keyword evidence="4" id="KW-1185">Reference proteome</keyword>
<keyword evidence="2" id="KW-0812">Transmembrane</keyword>
<organism evidence="3 4">
    <name type="scientific">Paenibacillus macerans</name>
    <name type="common">Bacillus macerans</name>
    <dbReference type="NCBI Taxonomy" id="44252"/>
    <lineage>
        <taxon>Bacteria</taxon>
        <taxon>Bacillati</taxon>
        <taxon>Bacillota</taxon>
        <taxon>Bacilli</taxon>
        <taxon>Bacillales</taxon>
        <taxon>Paenibacillaceae</taxon>
        <taxon>Paenibacillus</taxon>
    </lineage>
</organism>
<feature type="transmembrane region" description="Helical" evidence="2">
    <location>
        <begin position="21"/>
        <end position="39"/>
    </location>
</feature>
<comment type="caution">
    <text evidence="3">The sequence shown here is derived from an EMBL/GenBank/DDBJ whole genome shotgun (WGS) entry which is preliminary data.</text>
</comment>
<keyword evidence="2" id="KW-0472">Membrane</keyword>
<evidence type="ECO:0000313" key="3">
    <source>
        <dbReference type="EMBL" id="KFM94098.1"/>
    </source>
</evidence>
<dbReference type="PATRIC" id="fig|44252.3.peg.5907"/>
<dbReference type="STRING" id="44252.DJ90_6480"/>
<sequence>MSLFVELRRDGNQMNRTLRNAMAYAMMILVVLVAGWLFYGLPGNKSHSSDYGQRGDQAAEMPADPADSAVKQPDAAESPYLLDHLPFKEEDVTAVTAKSDSGSVQVPAERQAALLQSLRLTDMQGAAVKESPEAERKPVVLQFALKNSSYELTYDLALNAFQYDGHAYYADDQVLLLMQGLFRENGQLASLDALLEQARVEQEQAGAAEPQALEATRAEVDGLDFDGWERRLAEEPAENVLWEKPFYDDSAGRVKQARLYKDGVLALNRIIVFTAADHQTADGVKAGIGEDDVMDKLGPQALKLVSRWSYKVGDYYRFHVYFQDRKVKYVVLSQPL</sequence>
<dbReference type="Proteomes" id="UP000029278">
    <property type="component" value="Unassembled WGS sequence"/>
</dbReference>
<protein>
    <submittedName>
        <fullName evidence="3">Uncharacterized protein</fullName>
    </submittedName>
</protein>
<dbReference type="EMBL" id="JMQA01000049">
    <property type="protein sequence ID" value="KFM94098.1"/>
    <property type="molecule type" value="Genomic_DNA"/>
</dbReference>